<dbReference type="AlphaFoldDB" id="A0A811NZ36"/>
<dbReference type="PANTHER" id="PTHR33127:SF24">
    <property type="entry name" value="OS08G0193000 PROTEIN"/>
    <property type="match status" value="1"/>
</dbReference>
<keyword evidence="4" id="KW-1185">Reference proteome</keyword>
<proteinExistence type="predicted"/>
<gene>
    <name evidence="3" type="ORF">NCGR_LOCUS21964</name>
</gene>
<dbReference type="EMBL" id="CAJGYO010000005">
    <property type="protein sequence ID" value="CAD6232279.1"/>
    <property type="molecule type" value="Genomic_DNA"/>
</dbReference>
<evidence type="ECO:0000259" key="2">
    <source>
        <dbReference type="Pfam" id="PF03478"/>
    </source>
</evidence>
<reference evidence="3" key="1">
    <citation type="submission" date="2020-10" db="EMBL/GenBank/DDBJ databases">
        <authorList>
            <person name="Han B."/>
            <person name="Lu T."/>
            <person name="Zhao Q."/>
            <person name="Huang X."/>
            <person name="Zhao Y."/>
        </authorList>
    </citation>
    <scope>NUCLEOTIDE SEQUENCE</scope>
</reference>
<feature type="region of interest" description="Disordered" evidence="1">
    <location>
        <begin position="337"/>
        <end position="360"/>
    </location>
</feature>
<protein>
    <recommendedName>
        <fullName evidence="2">KIB1-4 beta-propeller domain-containing protein</fullName>
    </recommendedName>
</protein>
<evidence type="ECO:0000313" key="3">
    <source>
        <dbReference type="EMBL" id="CAD6232279.1"/>
    </source>
</evidence>
<feature type="domain" description="KIB1-4 beta-propeller" evidence="2">
    <location>
        <begin position="118"/>
        <end position="295"/>
    </location>
</feature>
<evidence type="ECO:0000256" key="1">
    <source>
        <dbReference type="SAM" id="MobiDB-lite"/>
    </source>
</evidence>
<organism evidence="3 4">
    <name type="scientific">Miscanthus lutarioriparius</name>
    <dbReference type="NCBI Taxonomy" id="422564"/>
    <lineage>
        <taxon>Eukaryota</taxon>
        <taxon>Viridiplantae</taxon>
        <taxon>Streptophyta</taxon>
        <taxon>Embryophyta</taxon>
        <taxon>Tracheophyta</taxon>
        <taxon>Spermatophyta</taxon>
        <taxon>Magnoliopsida</taxon>
        <taxon>Liliopsida</taxon>
        <taxon>Poales</taxon>
        <taxon>Poaceae</taxon>
        <taxon>PACMAD clade</taxon>
        <taxon>Panicoideae</taxon>
        <taxon>Andropogonodae</taxon>
        <taxon>Andropogoneae</taxon>
        <taxon>Saccharinae</taxon>
        <taxon>Miscanthus</taxon>
    </lineage>
</organism>
<evidence type="ECO:0000313" key="4">
    <source>
        <dbReference type="Proteomes" id="UP000604825"/>
    </source>
</evidence>
<dbReference type="Proteomes" id="UP000604825">
    <property type="component" value="Unassembled WGS sequence"/>
</dbReference>
<dbReference type="PANTHER" id="PTHR33127">
    <property type="entry name" value="TRANSMEMBRANE PROTEIN"/>
    <property type="match status" value="1"/>
</dbReference>
<name>A0A811NZ36_9POAL</name>
<dbReference type="OrthoDB" id="676450at2759"/>
<dbReference type="Pfam" id="PF03478">
    <property type="entry name" value="Beta-prop_KIB1-4"/>
    <property type="match status" value="1"/>
</dbReference>
<accession>A0A811NZ36</accession>
<dbReference type="InterPro" id="IPR005174">
    <property type="entry name" value="KIB1-4_b-propeller"/>
</dbReference>
<feature type="compositionally biased region" description="Basic and acidic residues" evidence="1">
    <location>
        <begin position="340"/>
        <end position="358"/>
    </location>
</feature>
<comment type="caution">
    <text evidence="3">The sequence shown here is derived from an EMBL/GenBank/DDBJ whole genome shotgun (WGS) entry which is preliminary data.</text>
</comment>
<sequence length="528" mass="58149">MASTSWAAKMHATTLTRLADKLSRFACEFSPSAIMAPPHQDVELAEACRFSVYAGFSSALLMLSPDRDNENESLSSSYASSSSRITAAADEVLDDPPAEDKETTLPCVAFPSQHGHPSRLVDPFTGESTPLPDLPVPLWYKEPSSVCKPEAPRVQGRRRAVPPTDDGFAWDRSPRGVMIARGDTVFFCEGGGGEWMTLYRSTTASGMTVNYRGGFFFVLQQRTLVTTVIDARTLEKVADIWPPLGDDDDAVDCIHLVASTDDVFLLVHRARDMDCELFSEVYRARHKKPKPEWSKHQTGCPIAFACVHFHLRSSFLAEQLIGFCQLASERRLAVNMSKSPSEKKTAAGDGTSEKKDGIEFATPPTFDDTLDADVDDSALQRYRRVDDILGGATEPGYTPRELVFDELHAVTAEELGSSSFLAEQLIGFCHKVTDIGDRALFVDRFHGFSVGVGGEDTAGGVKRNCVYTISATPVEDPQGRRIVVYNVEEFHLDRPEVGGTLQCELGGSQVEQLWGEPYWMIPMSREDP</sequence>